<dbReference type="InParanoid" id="S2JL07"/>
<keyword evidence="6" id="KW-0255">Endonuclease</keyword>
<dbReference type="EC" id="3.1.26.4" evidence="3"/>
<dbReference type="GO" id="GO:0046872">
    <property type="term" value="F:metal ion binding"/>
    <property type="evidence" value="ECO:0007669"/>
    <property type="project" value="UniProtKB-KW"/>
</dbReference>
<dbReference type="AlphaFoldDB" id="S2JL07"/>
<dbReference type="Pfam" id="PF01693">
    <property type="entry name" value="Cauli_VI"/>
    <property type="match status" value="1"/>
</dbReference>
<name>S2JL07_MUCC1</name>
<evidence type="ECO:0000256" key="7">
    <source>
        <dbReference type="ARBA" id="ARBA00022801"/>
    </source>
</evidence>
<dbReference type="GO" id="GO:0004523">
    <property type="term" value="F:RNA-DNA hybrid ribonuclease activity"/>
    <property type="evidence" value="ECO:0007669"/>
    <property type="project" value="UniProtKB-EC"/>
</dbReference>
<keyword evidence="11" id="KW-1185">Reference proteome</keyword>
<dbReference type="Gene3D" id="3.40.970.10">
    <property type="entry name" value="Ribonuclease H1, N-terminal domain"/>
    <property type="match status" value="1"/>
</dbReference>
<comment type="cofactor">
    <cofactor evidence="1">
        <name>Mg(2+)</name>
        <dbReference type="ChEBI" id="CHEBI:18420"/>
    </cofactor>
</comment>
<evidence type="ECO:0000313" key="11">
    <source>
        <dbReference type="Proteomes" id="UP000014254"/>
    </source>
</evidence>
<dbReference type="Proteomes" id="UP000014254">
    <property type="component" value="Unassembled WGS sequence"/>
</dbReference>
<evidence type="ECO:0000256" key="2">
    <source>
        <dbReference type="ARBA" id="ARBA00005300"/>
    </source>
</evidence>
<keyword evidence="4" id="KW-0540">Nuclease</keyword>
<protein>
    <recommendedName>
        <fullName evidence="3">ribonuclease H</fullName>
        <ecNumber evidence="3">3.1.26.4</ecNumber>
    </recommendedName>
</protein>
<evidence type="ECO:0000256" key="4">
    <source>
        <dbReference type="ARBA" id="ARBA00022722"/>
    </source>
</evidence>
<dbReference type="SUPFAM" id="SSF55658">
    <property type="entry name" value="L9 N-domain-like"/>
    <property type="match status" value="1"/>
</dbReference>
<comment type="similarity">
    <text evidence="2">Belongs to the RNase H family.</text>
</comment>
<keyword evidence="5" id="KW-0479">Metal-binding</keyword>
<keyword evidence="8" id="KW-0460">Magnesium</keyword>
<evidence type="ECO:0000259" key="9">
    <source>
        <dbReference type="Pfam" id="PF01693"/>
    </source>
</evidence>
<evidence type="ECO:0000256" key="1">
    <source>
        <dbReference type="ARBA" id="ARBA00001946"/>
    </source>
</evidence>
<sequence length="83" mass="9620">MTRKRYFYAVASGRSPGVYTTWKEVQVQIRRYPNSLFKKFSVQSDAEEFVRRKQPTSITLTLKEVESSQSIKKMSCPPKIGVN</sequence>
<accession>S2JL07</accession>
<dbReference type="InterPro" id="IPR037056">
    <property type="entry name" value="RNase_H1_N_sf"/>
</dbReference>
<gene>
    <name evidence="10" type="ORF">HMPREF1544_10029</name>
</gene>
<feature type="domain" description="Ribonuclease H1 N-terminal" evidence="9">
    <location>
        <begin position="7"/>
        <end position="49"/>
    </location>
</feature>
<organism evidence="10 11">
    <name type="scientific">Mucor circinelloides f. circinelloides (strain 1006PhL)</name>
    <name type="common">Mucormycosis agent</name>
    <name type="synonym">Calyptromyces circinelloides</name>
    <dbReference type="NCBI Taxonomy" id="1220926"/>
    <lineage>
        <taxon>Eukaryota</taxon>
        <taxon>Fungi</taxon>
        <taxon>Fungi incertae sedis</taxon>
        <taxon>Mucoromycota</taxon>
        <taxon>Mucoromycotina</taxon>
        <taxon>Mucoromycetes</taxon>
        <taxon>Mucorales</taxon>
        <taxon>Mucorineae</taxon>
        <taxon>Mucoraceae</taxon>
        <taxon>Mucor</taxon>
    </lineage>
</organism>
<proteinExistence type="inferred from homology"/>
<evidence type="ECO:0000256" key="5">
    <source>
        <dbReference type="ARBA" id="ARBA00022723"/>
    </source>
</evidence>
<dbReference type="EMBL" id="KE124079">
    <property type="protein sequence ID" value="EPB83233.1"/>
    <property type="molecule type" value="Genomic_DNA"/>
</dbReference>
<evidence type="ECO:0000313" key="10">
    <source>
        <dbReference type="EMBL" id="EPB83233.1"/>
    </source>
</evidence>
<feature type="non-terminal residue" evidence="10">
    <location>
        <position position="83"/>
    </location>
</feature>
<dbReference type="InterPro" id="IPR011320">
    <property type="entry name" value="RNase_H1_N"/>
</dbReference>
<evidence type="ECO:0000256" key="3">
    <source>
        <dbReference type="ARBA" id="ARBA00012180"/>
    </source>
</evidence>
<dbReference type="VEuPathDB" id="FungiDB:HMPREF1544_10029"/>
<reference evidence="11" key="1">
    <citation type="submission" date="2013-05" db="EMBL/GenBank/DDBJ databases">
        <title>The Genome sequence of Mucor circinelloides f. circinelloides 1006PhL.</title>
        <authorList>
            <consortium name="The Broad Institute Genomics Platform"/>
            <person name="Cuomo C."/>
            <person name="Earl A."/>
            <person name="Findley K."/>
            <person name="Lee S.C."/>
            <person name="Walker B."/>
            <person name="Young S."/>
            <person name="Zeng Q."/>
            <person name="Gargeya S."/>
            <person name="Fitzgerald M."/>
            <person name="Haas B."/>
            <person name="Abouelleil A."/>
            <person name="Allen A.W."/>
            <person name="Alvarado L."/>
            <person name="Arachchi H.M."/>
            <person name="Berlin A.M."/>
            <person name="Chapman S.B."/>
            <person name="Gainer-Dewar J."/>
            <person name="Goldberg J."/>
            <person name="Griggs A."/>
            <person name="Gujja S."/>
            <person name="Hansen M."/>
            <person name="Howarth C."/>
            <person name="Imamovic A."/>
            <person name="Ireland A."/>
            <person name="Larimer J."/>
            <person name="McCowan C."/>
            <person name="Murphy C."/>
            <person name="Pearson M."/>
            <person name="Poon T.W."/>
            <person name="Priest M."/>
            <person name="Roberts A."/>
            <person name="Saif S."/>
            <person name="Shea T."/>
            <person name="Sisk P."/>
            <person name="Sykes S."/>
            <person name="Wortman J."/>
            <person name="Nusbaum C."/>
            <person name="Birren B."/>
        </authorList>
    </citation>
    <scope>NUCLEOTIDE SEQUENCE [LARGE SCALE GENOMIC DNA]</scope>
    <source>
        <strain evidence="11">1006PhL</strain>
    </source>
</reference>
<keyword evidence="7" id="KW-0378">Hydrolase</keyword>
<evidence type="ECO:0000256" key="6">
    <source>
        <dbReference type="ARBA" id="ARBA00022759"/>
    </source>
</evidence>
<dbReference type="InterPro" id="IPR009027">
    <property type="entry name" value="Ribosomal_bL9/RNase_H1_N"/>
</dbReference>
<dbReference type="STRING" id="1220926.S2JL07"/>
<evidence type="ECO:0000256" key="8">
    <source>
        <dbReference type="ARBA" id="ARBA00022842"/>
    </source>
</evidence>
<dbReference type="FunFam" id="3.40.970.10:FF:000001">
    <property type="entry name" value="Ribonuclease H1"/>
    <property type="match status" value="1"/>
</dbReference>
<dbReference type="OrthoDB" id="128665at2759"/>